<gene>
    <name evidence="4" type="ORF">HWN36_00975</name>
</gene>
<dbReference type="InterPro" id="IPR013656">
    <property type="entry name" value="PAS_4"/>
</dbReference>
<dbReference type="GO" id="GO:0006355">
    <property type="term" value="P:regulation of DNA-templated transcription"/>
    <property type="evidence" value="ECO:0007669"/>
    <property type="project" value="InterPro"/>
</dbReference>
<evidence type="ECO:0000256" key="1">
    <source>
        <dbReference type="SAM" id="Coils"/>
    </source>
</evidence>
<feature type="coiled-coil region" evidence="1">
    <location>
        <begin position="180"/>
        <end position="207"/>
    </location>
</feature>
<dbReference type="PANTHER" id="PTHR44757">
    <property type="entry name" value="DIGUANYLATE CYCLASE DGCP"/>
    <property type="match status" value="1"/>
</dbReference>
<organism evidence="4 5">
    <name type="scientific">Methanofollis tationis</name>
    <dbReference type="NCBI Taxonomy" id="81417"/>
    <lineage>
        <taxon>Archaea</taxon>
        <taxon>Methanobacteriati</taxon>
        <taxon>Methanobacteriota</taxon>
        <taxon>Stenosarchaea group</taxon>
        <taxon>Methanomicrobia</taxon>
        <taxon>Methanomicrobiales</taxon>
        <taxon>Methanomicrobiaceae</taxon>
        <taxon>Methanofollis</taxon>
    </lineage>
</organism>
<feature type="domain" description="PAS" evidence="2">
    <location>
        <begin position="70"/>
        <end position="122"/>
    </location>
</feature>
<dbReference type="RefSeq" id="WP_176787466.1">
    <property type="nucleotide sequence ID" value="NZ_JABXWR010000001.1"/>
</dbReference>
<evidence type="ECO:0000259" key="2">
    <source>
        <dbReference type="PROSITE" id="PS50112"/>
    </source>
</evidence>
<feature type="domain" description="PAC" evidence="3">
    <location>
        <begin position="267"/>
        <end position="319"/>
    </location>
</feature>
<dbReference type="InterPro" id="IPR011991">
    <property type="entry name" value="ArsR-like_HTH"/>
</dbReference>
<dbReference type="Proteomes" id="UP000570823">
    <property type="component" value="Unassembled WGS sequence"/>
</dbReference>
<keyword evidence="1" id="KW-0175">Coiled coil</keyword>
<evidence type="ECO:0000259" key="3">
    <source>
        <dbReference type="PROSITE" id="PS50113"/>
    </source>
</evidence>
<dbReference type="InterPro" id="IPR036388">
    <property type="entry name" value="WH-like_DNA-bd_sf"/>
</dbReference>
<dbReference type="PANTHER" id="PTHR44757:SF2">
    <property type="entry name" value="BIOFILM ARCHITECTURE MAINTENANCE PROTEIN MBAA"/>
    <property type="match status" value="1"/>
</dbReference>
<dbReference type="AlphaFoldDB" id="A0A7K4HKZ2"/>
<dbReference type="Gene3D" id="1.10.10.10">
    <property type="entry name" value="Winged helix-like DNA-binding domain superfamily/Winged helix DNA-binding domain"/>
    <property type="match status" value="1"/>
</dbReference>
<dbReference type="CDD" id="cd00130">
    <property type="entry name" value="PAS"/>
    <property type="match status" value="3"/>
</dbReference>
<dbReference type="PROSITE" id="PS50112">
    <property type="entry name" value="PAS"/>
    <property type="match status" value="3"/>
</dbReference>
<name>A0A7K4HKZ2_9EURY</name>
<dbReference type="SMART" id="SM00086">
    <property type="entry name" value="PAC"/>
    <property type="match status" value="2"/>
</dbReference>
<dbReference type="SUPFAM" id="SSF55785">
    <property type="entry name" value="PYP-like sensor domain (PAS domain)"/>
    <property type="match status" value="3"/>
</dbReference>
<dbReference type="SUPFAM" id="SSF46785">
    <property type="entry name" value="Winged helix' DNA-binding domain"/>
    <property type="match status" value="1"/>
</dbReference>
<dbReference type="InterPro" id="IPR036390">
    <property type="entry name" value="WH_DNA-bd_sf"/>
</dbReference>
<feature type="domain" description="PAS" evidence="2">
    <location>
        <begin position="452"/>
        <end position="523"/>
    </location>
</feature>
<reference evidence="4 5" key="1">
    <citation type="submission" date="2020-06" db="EMBL/GenBank/DDBJ databases">
        <title>Methanofollis fontis sp. nov., a methanogen isolated from marine sediments near a cold seep at Four-Way Closure Ridge offshore southwestern Taiwan.</title>
        <authorList>
            <person name="Chen S.-C."/>
            <person name="Teng N.-H."/>
            <person name="Lin Y.-S."/>
            <person name="Lai M.-C."/>
            <person name="Chen H.-H."/>
            <person name="Wang C.-C."/>
        </authorList>
    </citation>
    <scope>NUCLEOTIDE SEQUENCE [LARGE SCALE GENOMIC DNA]</scope>
    <source>
        <strain evidence="4 5">DSM 2702</strain>
    </source>
</reference>
<comment type="caution">
    <text evidence="4">The sequence shown here is derived from an EMBL/GenBank/DDBJ whole genome shotgun (WGS) entry which is preliminary data.</text>
</comment>
<dbReference type="PROSITE" id="PS50113">
    <property type="entry name" value="PAC"/>
    <property type="match status" value="2"/>
</dbReference>
<dbReference type="Gene3D" id="3.30.450.20">
    <property type="entry name" value="PAS domain"/>
    <property type="match status" value="3"/>
</dbReference>
<dbReference type="CDD" id="cd00090">
    <property type="entry name" value="HTH_ARSR"/>
    <property type="match status" value="1"/>
</dbReference>
<protein>
    <submittedName>
        <fullName evidence="4">PAS domain S-box protein</fullName>
    </submittedName>
</protein>
<dbReference type="OrthoDB" id="3369at2157"/>
<accession>A0A7K4HKZ2</accession>
<feature type="domain" description="PAC" evidence="3">
    <location>
        <begin position="526"/>
        <end position="582"/>
    </location>
</feature>
<dbReference type="InterPro" id="IPR052155">
    <property type="entry name" value="Biofilm_reg_signaling"/>
</dbReference>
<dbReference type="InterPro" id="IPR001610">
    <property type="entry name" value="PAC"/>
</dbReference>
<dbReference type="InterPro" id="IPR013767">
    <property type="entry name" value="PAS_fold"/>
</dbReference>
<dbReference type="Pfam" id="PF08448">
    <property type="entry name" value="PAS_4"/>
    <property type="match status" value="1"/>
</dbReference>
<sequence length="601" mass="66164">MDAYREEFARIKDLLKKNPQGMSVTEIARELDRNKHSVGRYLDILNALGDVEMRTYGMAKVYSLSCRVPFSAFLSTLGDAFFVLDGDRRISQANAIFFDLIGLEKGEVIGRSLSYLEVPRPDVQEVLAVIAEHIGGVEQIFDVALGTGEERRDFTVRVIPTLFDDGSNGSAVIAVDVTEKMRAYRALEESERKYRELVENANSIILKMDTRGNIVFFNEFAEQFFGYRKEEVLGKNVIGTIVPPTEASGRDLRGLIRRICAGNGNYSSNENANITKDGHTVWIRWTNRSIEDRDGNLVGVLSVGNDITDRKMMEEELAAKASELERRVGELRCLFAMSDLVGTDRPLSEVLQVVVDLVPGAMRWPDRAAARITLRGKVCSTAGFDGSGSGISSPIVVGGVQEGSVEAAYPGHAPSGGDTPFDDDELKLIQTIADRLGWMIGWMDAERALVAERDFASAVLDTVGAAVVVLDPEGRILRLNRAGEEMSGHLAAQAVGKMFWDLFVFPEEAERVKEVFSASLEGSDHGRVGIRSGRSWHAGDGTARYIDWSHMVLRTADGAVEYMIVTGIDVTREKTAAENLRRCQALLDRLLEAPDSKGLEG</sequence>
<evidence type="ECO:0000313" key="5">
    <source>
        <dbReference type="Proteomes" id="UP000570823"/>
    </source>
</evidence>
<dbReference type="InterPro" id="IPR000700">
    <property type="entry name" value="PAS-assoc_C"/>
</dbReference>
<dbReference type="InterPro" id="IPR000014">
    <property type="entry name" value="PAS"/>
</dbReference>
<evidence type="ECO:0000313" key="4">
    <source>
        <dbReference type="EMBL" id="NVO65923.1"/>
    </source>
</evidence>
<dbReference type="SMART" id="SM00091">
    <property type="entry name" value="PAS"/>
    <property type="match status" value="3"/>
</dbReference>
<dbReference type="InterPro" id="IPR035965">
    <property type="entry name" value="PAS-like_dom_sf"/>
</dbReference>
<dbReference type="NCBIfam" id="TIGR00229">
    <property type="entry name" value="sensory_box"/>
    <property type="match status" value="3"/>
</dbReference>
<proteinExistence type="predicted"/>
<dbReference type="EMBL" id="JABXWR010000001">
    <property type="protein sequence ID" value="NVO65923.1"/>
    <property type="molecule type" value="Genomic_DNA"/>
</dbReference>
<keyword evidence="5" id="KW-1185">Reference proteome</keyword>
<feature type="domain" description="PAS" evidence="2">
    <location>
        <begin position="190"/>
        <end position="244"/>
    </location>
</feature>
<dbReference type="Pfam" id="PF00989">
    <property type="entry name" value="PAS"/>
    <property type="match status" value="2"/>
</dbReference>